<sequence length="200" mass="21671">MKKPFSPYLQGVAALICLGSALPAQAEQRIVSVLSGDWNANQSADAAILFLRDEGMADLVLFEGNDMTGLEPVLRLDGVIWAGPMAGQMPRLEARSATSFAIRSTQTAIGRTPWEQHITVAWRDGMWKVAGYDYTFHDRIDPGHYGTCSVNLLTGRYTLTYGPGDGRAEVIEAGTSSSRAIALSGLTEDFVPPVCSRLFD</sequence>
<evidence type="ECO:0000256" key="1">
    <source>
        <dbReference type="SAM" id="SignalP"/>
    </source>
</evidence>
<evidence type="ECO:0000313" key="3">
    <source>
        <dbReference type="Proteomes" id="UP001208938"/>
    </source>
</evidence>
<keyword evidence="3" id="KW-1185">Reference proteome</keyword>
<keyword evidence="1" id="KW-0732">Signal</keyword>
<organism evidence="2 3">
    <name type="scientific">Pararhodobacter zhoushanensis</name>
    <dbReference type="NCBI Taxonomy" id="2479545"/>
    <lineage>
        <taxon>Bacteria</taxon>
        <taxon>Pseudomonadati</taxon>
        <taxon>Pseudomonadota</taxon>
        <taxon>Alphaproteobacteria</taxon>
        <taxon>Rhodobacterales</taxon>
        <taxon>Paracoccaceae</taxon>
        <taxon>Pararhodobacter</taxon>
    </lineage>
</organism>
<evidence type="ECO:0000313" key="2">
    <source>
        <dbReference type="EMBL" id="MCW1932968.1"/>
    </source>
</evidence>
<reference evidence="2 3" key="1">
    <citation type="submission" date="2022-10" db="EMBL/GenBank/DDBJ databases">
        <title>Pararhodobacter sp. nov., isolated from marine algae.</title>
        <authorList>
            <person name="Choi B.J."/>
            <person name="Kim J.M."/>
            <person name="Lee J.K."/>
            <person name="Choi D.G."/>
            <person name="Jeon C.O."/>
        </authorList>
    </citation>
    <scope>NUCLEOTIDE SEQUENCE [LARGE SCALE GENOMIC DNA]</scope>
    <source>
        <strain evidence="2 3">ZQ420</strain>
    </source>
</reference>
<dbReference type="EMBL" id="JAPDFL010000001">
    <property type="protein sequence ID" value="MCW1932968.1"/>
    <property type="molecule type" value="Genomic_DNA"/>
</dbReference>
<feature type="chain" id="PRO_5045249287" evidence="1">
    <location>
        <begin position="27"/>
        <end position="200"/>
    </location>
</feature>
<comment type="caution">
    <text evidence="2">The sequence shown here is derived from an EMBL/GenBank/DDBJ whole genome shotgun (WGS) entry which is preliminary data.</text>
</comment>
<proteinExistence type="predicted"/>
<feature type="signal peptide" evidence="1">
    <location>
        <begin position="1"/>
        <end position="26"/>
    </location>
</feature>
<accession>A0ABT3GZQ6</accession>
<gene>
    <name evidence="2" type="ORF">OKW52_12065</name>
</gene>
<protein>
    <submittedName>
        <fullName evidence="2">Uncharacterized protein</fullName>
    </submittedName>
</protein>
<name>A0ABT3GZQ6_9RHOB</name>
<dbReference type="Proteomes" id="UP001208938">
    <property type="component" value="Unassembled WGS sequence"/>
</dbReference>
<dbReference type="RefSeq" id="WP_264505921.1">
    <property type="nucleotide sequence ID" value="NZ_JAPDFL010000001.1"/>
</dbReference>